<dbReference type="GO" id="GO:0000776">
    <property type="term" value="C:kinetochore"/>
    <property type="evidence" value="ECO:0007669"/>
    <property type="project" value="TreeGrafter"/>
</dbReference>
<dbReference type="Proteomes" id="UP000694561">
    <property type="component" value="Unplaced"/>
</dbReference>
<sequence>MEYPVMETGSLFTSGIKRHVKEKRISKAAKLNVSLASKIKTKILNNSSIFKISLKHNNRALAQALSREKENSRRITTEKMLLQKEVEKLNFENTFLRLKLNNLNKKLIEIEALMNNSLITAIEMSTLSEFHQSPFLLPSSKKKRVSKQCKLMRLPFARVPLTSNDDDDEDKEKKQCDNIMSKTSPDSPSLVSTQHNLELLFLKENDQNVCGVNDSKHISSIVDILPKGEIFFFLIHFECQY</sequence>
<evidence type="ECO:0000256" key="7">
    <source>
        <dbReference type="ARBA" id="ARBA00023306"/>
    </source>
</evidence>
<feature type="coiled-coil region" evidence="9">
    <location>
        <begin position="86"/>
        <end position="113"/>
    </location>
</feature>
<keyword evidence="3" id="KW-0158">Chromosome</keyword>
<keyword evidence="5" id="KW-0159">Chromosome partition</keyword>
<name>A0A8C6B747_MONMO</name>
<comment type="similarity">
    <text evidence="2">Belongs to the shugoshin family.</text>
</comment>
<protein>
    <recommendedName>
        <fullName evidence="12">Shugoshin C-terminal domain-containing protein</fullName>
    </recommendedName>
</protein>
<keyword evidence="6 9" id="KW-0175">Coiled coil</keyword>
<evidence type="ECO:0000256" key="8">
    <source>
        <dbReference type="ARBA" id="ARBA00023328"/>
    </source>
</evidence>
<dbReference type="InterPro" id="IPR038889">
    <property type="entry name" value="Shugoshin1/2"/>
</dbReference>
<evidence type="ECO:0000313" key="10">
    <source>
        <dbReference type="Ensembl" id="ENSMMNP00015012078.1"/>
    </source>
</evidence>
<dbReference type="AlphaFoldDB" id="A0A8C6B747"/>
<reference evidence="10" key="1">
    <citation type="submission" date="2025-08" db="UniProtKB">
        <authorList>
            <consortium name="Ensembl"/>
        </authorList>
    </citation>
    <scope>IDENTIFICATION</scope>
</reference>
<evidence type="ECO:0000256" key="4">
    <source>
        <dbReference type="ARBA" id="ARBA00022618"/>
    </source>
</evidence>
<dbReference type="PANTHER" id="PTHR21577:SF3">
    <property type="entry name" value="SHUGOSHIN 1-RELATED"/>
    <property type="match status" value="1"/>
</dbReference>
<keyword evidence="11" id="KW-1185">Reference proteome</keyword>
<keyword evidence="8" id="KW-0137">Centromere</keyword>
<organism evidence="10 11">
    <name type="scientific">Monodon monoceros</name>
    <name type="common">Narwhal</name>
    <name type="synonym">Ceratodon monodon</name>
    <dbReference type="NCBI Taxonomy" id="40151"/>
    <lineage>
        <taxon>Eukaryota</taxon>
        <taxon>Metazoa</taxon>
        <taxon>Chordata</taxon>
        <taxon>Craniata</taxon>
        <taxon>Vertebrata</taxon>
        <taxon>Euteleostomi</taxon>
        <taxon>Mammalia</taxon>
        <taxon>Eutheria</taxon>
        <taxon>Laurasiatheria</taxon>
        <taxon>Artiodactyla</taxon>
        <taxon>Whippomorpha</taxon>
        <taxon>Cetacea</taxon>
        <taxon>Odontoceti</taxon>
        <taxon>Monodontidae</taxon>
        <taxon>Monodon</taxon>
    </lineage>
</organism>
<evidence type="ECO:0000256" key="1">
    <source>
        <dbReference type="ARBA" id="ARBA00004584"/>
    </source>
</evidence>
<accession>A0A8C6B747</accession>
<evidence type="ECO:0000256" key="5">
    <source>
        <dbReference type="ARBA" id="ARBA00022829"/>
    </source>
</evidence>
<keyword evidence="4" id="KW-0132">Cell division</keyword>
<evidence type="ECO:0000256" key="9">
    <source>
        <dbReference type="SAM" id="Coils"/>
    </source>
</evidence>
<evidence type="ECO:0000256" key="2">
    <source>
        <dbReference type="ARBA" id="ARBA00010845"/>
    </source>
</evidence>
<dbReference type="Ensembl" id="ENSMMNT00015013227.1">
    <property type="protein sequence ID" value="ENSMMNP00015012078.1"/>
    <property type="gene ID" value="ENSMMNG00015008923.1"/>
</dbReference>
<comment type="subcellular location">
    <subcellularLocation>
        <location evidence="1">Chromosome</location>
        <location evidence="1">Centromere</location>
    </subcellularLocation>
</comment>
<dbReference type="GO" id="GO:0051177">
    <property type="term" value="P:meiotic sister chromatid cohesion"/>
    <property type="evidence" value="ECO:0007669"/>
    <property type="project" value="TreeGrafter"/>
</dbReference>
<keyword evidence="7" id="KW-0131">Cell cycle</keyword>
<evidence type="ECO:0008006" key="12">
    <source>
        <dbReference type="Google" id="ProtNLM"/>
    </source>
</evidence>
<reference evidence="10" key="2">
    <citation type="submission" date="2025-09" db="UniProtKB">
        <authorList>
            <consortium name="Ensembl"/>
        </authorList>
    </citation>
    <scope>IDENTIFICATION</scope>
</reference>
<proteinExistence type="inferred from homology"/>
<dbReference type="GO" id="GO:0051301">
    <property type="term" value="P:cell division"/>
    <property type="evidence" value="ECO:0007669"/>
    <property type="project" value="UniProtKB-KW"/>
</dbReference>
<evidence type="ECO:0000256" key="6">
    <source>
        <dbReference type="ARBA" id="ARBA00023054"/>
    </source>
</evidence>
<evidence type="ECO:0000256" key="3">
    <source>
        <dbReference type="ARBA" id="ARBA00022454"/>
    </source>
</evidence>
<dbReference type="PANTHER" id="PTHR21577">
    <property type="entry name" value="SHUGOSHIN"/>
    <property type="match status" value="1"/>
</dbReference>
<dbReference type="GeneTree" id="ENSGT00940000154107"/>
<dbReference type="GO" id="GO:0007059">
    <property type="term" value="P:chromosome segregation"/>
    <property type="evidence" value="ECO:0007669"/>
    <property type="project" value="UniProtKB-KW"/>
</dbReference>
<gene>
    <name evidence="10" type="primary">SGO2</name>
</gene>
<evidence type="ECO:0000313" key="11">
    <source>
        <dbReference type="Proteomes" id="UP000694561"/>
    </source>
</evidence>